<protein>
    <submittedName>
        <fullName evidence="3">DNA-3-methyladenine glycosylase 2 family protein</fullName>
    </submittedName>
</protein>
<keyword evidence="4" id="KW-1185">Reference proteome</keyword>
<dbReference type="Gene3D" id="1.10.340.30">
    <property type="entry name" value="Hypothetical protein, domain 2"/>
    <property type="match status" value="1"/>
</dbReference>
<evidence type="ECO:0000256" key="1">
    <source>
        <dbReference type="ARBA" id="ARBA00022763"/>
    </source>
</evidence>
<dbReference type="EMBL" id="JAUQYP010000001">
    <property type="protein sequence ID" value="MDO8108189.1"/>
    <property type="molecule type" value="Genomic_DNA"/>
</dbReference>
<dbReference type="InterPro" id="IPR011257">
    <property type="entry name" value="DNA_glycosylase"/>
</dbReference>
<gene>
    <name evidence="3" type="ORF">Q6348_13395</name>
</gene>
<proteinExistence type="predicted"/>
<evidence type="ECO:0000256" key="2">
    <source>
        <dbReference type="ARBA" id="ARBA00023204"/>
    </source>
</evidence>
<name>A0ABT9DCY1_9CELL</name>
<reference evidence="3 4" key="1">
    <citation type="submission" date="2023-07" db="EMBL/GenBank/DDBJ databases">
        <title>Description of novel actinomycetes strains, isolated from tidal flat sediment.</title>
        <authorList>
            <person name="Lu C."/>
        </authorList>
    </citation>
    <scope>NUCLEOTIDE SEQUENCE [LARGE SCALE GENOMIC DNA]</scope>
    <source>
        <strain evidence="3 4">SYSU T00b441</strain>
    </source>
</reference>
<dbReference type="InterPro" id="IPR051912">
    <property type="entry name" value="Alkylbase_DNA_Glycosylase/TA"/>
</dbReference>
<organism evidence="3 4">
    <name type="scientific">Actinotalea lenta</name>
    <dbReference type="NCBI Taxonomy" id="3064654"/>
    <lineage>
        <taxon>Bacteria</taxon>
        <taxon>Bacillati</taxon>
        <taxon>Actinomycetota</taxon>
        <taxon>Actinomycetes</taxon>
        <taxon>Micrococcales</taxon>
        <taxon>Cellulomonadaceae</taxon>
        <taxon>Actinotalea</taxon>
    </lineage>
</organism>
<comment type="caution">
    <text evidence="3">The sequence shown here is derived from an EMBL/GenBank/DDBJ whole genome shotgun (WGS) entry which is preliminary data.</text>
</comment>
<dbReference type="RefSeq" id="WP_304601776.1">
    <property type="nucleotide sequence ID" value="NZ_JAUQYP010000001.1"/>
</dbReference>
<accession>A0ABT9DCY1</accession>
<sequence length="298" mass="32245">MLLPTSAPVDVVRTLAAFRHGPYDPAFRVIDGVVWRATRRPTGPATLRLRQVAPDRVDAAAWGPGADDALAALPDLLGEHDDPAGFEPPPGPVRTAWQRSVRVRIGRSRLVLESLVPVVLEQRVVVSTAHHAWGWLLHTHGTAAPGPAPDGMRVAPTREGWAGVPVWDFHRAGVDPRRARVVVAAARLGPRLEEATGLDAVGALARLQHVPGVGPWTAAKVAQRAFGDPDAVHVGDFHLPGQVGWALTGRRTDDAGMLALLEPFRGHRWRVVHHLLAAGLARAPRRGPRLPVEDHRHR</sequence>
<dbReference type="PANTHER" id="PTHR43003">
    <property type="entry name" value="DNA-3-METHYLADENINE GLYCOSYLASE"/>
    <property type="match status" value="1"/>
</dbReference>
<dbReference type="Proteomes" id="UP001232536">
    <property type="component" value="Unassembled WGS sequence"/>
</dbReference>
<dbReference type="SUPFAM" id="SSF48150">
    <property type="entry name" value="DNA-glycosylase"/>
    <property type="match status" value="1"/>
</dbReference>
<evidence type="ECO:0000313" key="4">
    <source>
        <dbReference type="Proteomes" id="UP001232536"/>
    </source>
</evidence>
<dbReference type="PANTHER" id="PTHR43003:SF6">
    <property type="entry name" value="DNA GLYCOSYLASE"/>
    <property type="match status" value="1"/>
</dbReference>
<evidence type="ECO:0000313" key="3">
    <source>
        <dbReference type="EMBL" id="MDO8108189.1"/>
    </source>
</evidence>
<keyword evidence="1" id="KW-0227">DNA damage</keyword>
<keyword evidence="2" id="KW-0234">DNA repair</keyword>